<evidence type="ECO:0000256" key="7">
    <source>
        <dbReference type="PROSITE-ProRule" id="PRU00122"/>
    </source>
</evidence>
<dbReference type="PROSITE" id="PS50022">
    <property type="entry name" value="FA58C_3"/>
    <property type="match status" value="1"/>
</dbReference>
<evidence type="ECO:0000256" key="2">
    <source>
        <dbReference type="ARBA" id="ARBA00022536"/>
    </source>
</evidence>
<evidence type="ECO:0000259" key="9">
    <source>
        <dbReference type="PROSITE" id="PS50022"/>
    </source>
</evidence>
<keyword evidence="6" id="KW-0472">Membrane</keyword>
<evidence type="ECO:0000256" key="8">
    <source>
        <dbReference type="SAM" id="MobiDB-lite"/>
    </source>
</evidence>
<feature type="region of interest" description="Disordered" evidence="8">
    <location>
        <begin position="220"/>
        <end position="246"/>
    </location>
</feature>
<evidence type="ECO:0000256" key="3">
    <source>
        <dbReference type="ARBA" id="ARBA00022692"/>
    </source>
</evidence>
<dbReference type="SUPFAM" id="SSF49899">
    <property type="entry name" value="Concanavalin A-like lectins/glucanases"/>
    <property type="match status" value="1"/>
</dbReference>
<dbReference type="SUPFAM" id="SSF49785">
    <property type="entry name" value="Galactose-binding domain-like"/>
    <property type="match status" value="1"/>
</dbReference>
<keyword evidence="4" id="KW-0732">Signal</keyword>
<keyword evidence="3" id="KW-0812">Transmembrane</keyword>
<dbReference type="Pfam" id="PF00754">
    <property type="entry name" value="F5_F8_type_C"/>
    <property type="match status" value="1"/>
</dbReference>
<feature type="domain" description="Laminin G" evidence="10">
    <location>
        <begin position="89"/>
        <end position="246"/>
    </location>
</feature>
<accession>A0A8C3SR21</accession>
<evidence type="ECO:0000256" key="4">
    <source>
        <dbReference type="ARBA" id="ARBA00022729"/>
    </source>
</evidence>
<keyword evidence="5" id="KW-1133">Transmembrane helix</keyword>
<keyword evidence="12" id="KW-1185">Reference proteome</keyword>
<name>A0A8C3SR21_CHESE</name>
<evidence type="ECO:0000313" key="11">
    <source>
        <dbReference type="Ensembl" id="ENSCSRP00000017620.1"/>
    </source>
</evidence>
<proteinExistence type="predicted"/>
<dbReference type="Gene3D" id="2.60.120.200">
    <property type="match status" value="1"/>
</dbReference>
<keyword evidence="2" id="KW-0245">EGF-like domain</keyword>
<evidence type="ECO:0000313" key="12">
    <source>
        <dbReference type="Proteomes" id="UP000694403"/>
    </source>
</evidence>
<dbReference type="Pfam" id="PF02210">
    <property type="entry name" value="Laminin_G_2"/>
    <property type="match status" value="1"/>
</dbReference>
<dbReference type="Gene3D" id="2.60.120.260">
    <property type="entry name" value="Galactose-binding domain-like"/>
    <property type="match status" value="1"/>
</dbReference>
<dbReference type="InterPro" id="IPR050372">
    <property type="entry name" value="Neurexin-related_CASP"/>
</dbReference>
<dbReference type="AlphaFoldDB" id="A0A8C3SR21"/>
<evidence type="ECO:0000256" key="6">
    <source>
        <dbReference type="ARBA" id="ARBA00023136"/>
    </source>
</evidence>
<sequence length="246" mass="27765">MQKHKINAVATQGTYNTYDWVTRYIVLYGDHPSSWNYRLGWPGASGVVRHDLHHPILARYVRIIPRAWNPRGKIGLRLGLYGCPYRSDVLYFDGDDAIAYRFRGKTVRTVQDIFAFSFKTMERDGLLMHGEGSQGDYITVELKQAQLAVAALYSGGAFPLHSSQGHTTVTVGSLLDDQHWHSLRIDRRGHHVNLSLDGEIQRFRCHGDFQQLDLDTEVEPVPSQRRRSGASLPSWGAGPDTVFEGS</sequence>
<evidence type="ECO:0000259" key="10">
    <source>
        <dbReference type="PROSITE" id="PS50025"/>
    </source>
</evidence>
<dbReference type="CDD" id="cd00110">
    <property type="entry name" value="LamG"/>
    <property type="match status" value="1"/>
</dbReference>
<reference evidence="11" key="2">
    <citation type="submission" date="2025-09" db="UniProtKB">
        <authorList>
            <consortium name="Ensembl"/>
        </authorList>
    </citation>
    <scope>IDENTIFICATION</scope>
</reference>
<dbReference type="InterPro" id="IPR008979">
    <property type="entry name" value="Galactose-bd-like_sf"/>
</dbReference>
<evidence type="ECO:0000256" key="1">
    <source>
        <dbReference type="ARBA" id="ARBA00004479"/>
    </source>
</evidence>
<dbReference type="InterPro" id="IPR000421">
    <property type="entry name" value="FA58C"/>
</dbReference>
<dbReference type="InterPro" id="IPR001791">
    <property type="entry name" value="Laminin_G"/>
</dbReference>
<dbReference type="PANTHER" id="PTHR15036">
    <property type="entry name" value="PIKACHURIN-LIKE PROTEIN"/>
    <property type="match status" value="1"/>
</dbReference>
<dbReference type="Ensembl" id="ENSCSRT00000018438.1">
    <property type="protein sequence ID" value="ENSCSRP00000017620.1"/>
    <property type="gene ID" value="ENSCSRG00000013408.1"/>
</dbReference>
<reference evidence="11" key="1">
    <citation type="submission" date="2025-08" db="UniProtKB">
        <authorList>
            <consortium name="Ensembl"/>
        </authorList>
    </citation>
    <scope>IDENTIFICATION</scope>
</reference>
<dbReference type="PROSITE" id="PS01286">
    <property type="entry name" value="FA58C_2"/>
    <property type="match status" value="1"/>
</dbReference>
<dbReference type="InterPro" id="IPR013320">
    <property type="entry name" value="ConA-like_dom_sf"/>
</dbReference>
<comment type="subcellular location">
    <subcellularLocation>
        <location evidence="1">Membrane</location>
        <topology evidence="1">Single-pass type I membrane protein</topology>
    </subcellularLocation>
</comment>
<comment type="caution">
    <text evidence="7">Lacks conserved residue(s) required for the propagation of feature annotation.</text>
</comment>
<evidence type="ECO:0000256" key="5">
    <source>
        <dbReference type="ARBA" id="ARBA00022989"/>
    </source>
</evidence>
<feature type="domain" description="F5/8 type C" evidence="9">
    <location>
        <begin position="1"/>
        <end position="83"/>
    </location>
</feature>
<protein>
    <submittedName>
        <fullName evidence="11">Uncharacterized protein</fullName>
    </submittedName>
</protein>
<dbReference type="PROSITE" id="PS50025">
    <property type="entry name" value="LAM_G_DOMAIN"/>
    <property type="match status" value="1"/>
</dbReference>
<dbReference type="PANTHER" id="PTHR15036:SF43">
    <property type="entry name" value="CONTACTIN-ASSOCIATED PROTEIN 1"/>
    <property type="match status" value="1"/>
</dbReference>
<dbReference type="GO" id="GO:0016020">
    <property type="term" value="C:membrane"/>
    <property type="evidence" value="ECO:0007669"/>
    <property type="project" value="UniProtKB-SubCell"/>
</dbReference>
<organism evidence="11 12">
    <name type="scientific">Chelydra serpentina</name>
    <name type="common">Snapping turtle</name>
    <name type="synonym">Testudo serpentina</name>
    <dbReference type="NCBI Taxonomy" id="8475"/>
    <lineage>
        <taxon>Eukaryota</taxon>
        <taxon>Metazoa</taxon>
        <taxon>Chordata</taxon>
        <taxon>Craniata</taxon>
        <taxon>Vertebrata</taxon>
        <taxon>Euteleostomi</taxon>
        <taxon>Archelosauria</taxon>
        <taxon>Testudinata</taxon>
        <taxon>Testudines</taxon>
        <taxon>Cryptodira</taxon>
        <taxon>Durocryptodira</taxon>
        <taxon>Americhelydia</taxon>
        <taxon>Chelydroidea</taxon>
        <taxon>Chelydridae</taxon>
        <taxon>Chelydra</taxon>
    </lineage>
</organism>
<dbReference type="Proteomes" id="UP000694403">
    <property type="component" value="Unplaced"/>
</dbReference>